<sequence>MLLLAATLPFSWGTEEQSPYEQALSEDSSWVARGQSPETDAATAQYASATSQQYMGGAQTFSTAYTAPIIPVQNYSASPYMNPGAPGYPMQTQDPFAAGAVGPYASPAPGGIYTRGINGPQPVRFGWSNRYDVSFIPGQNAQTPATGNFEVFGVDIEKIHTKPIWGNWTWAMGPQFSYRSWQGPGDGITPTTDLPGSVYRLGLDMVLRTPTVNGWTMELGFDPSIASDFRSSLNRDAVLLDAHAVAFWQINPKWTIAAGVLYWDRVDNILLPYAGVIWTPNDIWELRLIFPKPRISAFLGTPMGVPTWLYVGAEYHVEAYQVKPKLFAEDTRVQLADWRVTGGLKFETGWLTSFIEGGYVFDRQVDYKSIGSDFDVDNGFIGRIGFRY</sequence>
<proteinExistence type="predicted"/>
<dbReference type="Proteomes" id="UP000199518">
    <property type="component" value="Unassembled WGS sequence"/>
</dbReference>
<keyword evidence="2" id="KW-1185">Reference proteome</keyword>
<gene>
    <name evidence="1" type="ORF">SAMN05421753_1126</name>
</gene>
<evidence type="ECO:0000313" key="2">
    <source>
        <dbReference type="Proteomes" id="UP000199518"/>
    </source>
</evidence>
<protein>
    <submittedName>
        <fullName evidence="1">Uncharacterized protein</fullName>
    </submittedName>
</protein>
<evidence type="ECO:0000313" key="1">
    <source>
        <dbReference type="EMBL" id="SFI74512.1"/>
    </source>
</evidence>
<dbReference type="STRING" id="1576369.SAMN05421753_1126"/>
<name>A0A1I3KPS1_9PLAN</name>
<organism evidence="1 2">
    <name type="scientific">Planctomicrobium piriforme</name>
    <dbReference type="NCBI Taxonomy" id="1576369"/>
    <lineage>
        <taxon>Bacteria</taxon>
        <taxon>Pseudomonadati</taxon>
        <taxon>Planctomycetota</taxon>
        <taxon>Planctomycetia</taxon>
        <taxon>Planctomycetales</taxon>
        <taxon>Planctomycetaceae</taxon>
        <taxon>Planctomicrobium</taxon>
    </lineage>
</organism>
<dbReference type="AlphaFoldDB" id="A0A1I3KPS1"/>
<reference evidence="2" key="1">
    <citation type="submission" date="2016-10" db="EMBL/GenBank/DDBJ databases">
        <authorList>
            <person name="Varghese N."/>
            <person name="Submissions S."/>
        </authorList>
    </citation>
    <scope>NUCLEOTIDE SEQUENCE [LARGE SCALE GENOMIC DNA]</scope>
    <source>
        <strain evidence="2">DSM 26348</strain>
    </source>
</reference>
<dbReference type="EMBL" id="FOQD01000012">
    <property type="protein sequence ID" value="SFI74512.1"/>
    <property type="molecule type" value="Genomic_DNA"/>
</dbReference>
<accession>A0A1I3KPS1</accession>